<evidence type="ECO:0000256" key="3">
    <source>
        <dbReference type="SAM" id="Coils"/>
    </source>
</evidence>
<dbReference type="PANTHER" id="PTHR21100">
    <property type="entry name" value="PREFOLDIN SUBUNIT 4"/>
    <property type="match status" value="1"/>
</dbReference>
<evidence type="ECO:0000256" key="1">
    <source>
        <dbReference type="ARBA" id="ARBA00008045"/>
    </source>
</evidence>
<feature type="compositionally biased region" description="Basic and acidic residues" evidence="4">
    <location>
        <begin position="278"/>
        <end position="295"/>
    </location>
</feature>
<evidence type="ECO:0000256" key="2">
    <source>
        <dbReference type="ARBA" id="ARBA00023186"/>
    </source>
</evidence>
<feature type="coiled-coil region" evidence="3">
    <location>
        <begin position="231"/>
        <end position="265"/>
    </location>
</feature>
<evidence type="ECO:0000313" key="6">
    <source>
        <dbReference type="Proteomes" id="UP000005641"/>
    </source>
</evidence>
<sequence length="330" mass="37931">MRTVAPTRKKERKRCLFFSVKDAEKRKVWLFLLFVTLRNLQFERRFSFVSRDLFFSPGFLLPVELPDGLLLGGCDPSRPLLAFFFSPLFLCLSCLLASCRTRTPLSLTHTHFFLLAFFHPSSRFSSRASFLRNFSLLFSPSSQFVCPPPSLSVLSFPKMDVEVTEEAQSRICRFSSLNHKFVDLESRIEKLTDALRTLRDAQEEAMIVVDPSDIMLKIGECFASADSDTIEEELDRQIAAKEAVLAECRDELEATKKEMTELKTKLYGEFGDRINLDKGVRLGPSQREEGKKETGLRPNTRACQQERESDIGRKERQERECDKIERETSP</sequence>
<reference evidence="5 6" key="2">
    <citation type="submission" date="2013-05" db="EMBL/GenBank/DDBJ databases">
        <authorList>
            <person name="Sibley D."/>
            <person name="Venepally P."/>
            <person name="Karamycheva S."/>
            <person name="Hadjithomas M."/>
            <person name="Khan A."/>
            <person name="Brunk B."/>
            <person name="Roos D."/>
            <person name="Caler E."/>
            <person name="Lorenzi H."/>
        </authorList>
    </citation>
    <scope>NUCLEOTIDE SEQUENCE [LARGE SCALE GENOMIC DNA]</scope>
    <source>
        <strain evidence="5 6">GT1</strain>
    </source>
</reference>
<proteinExistence type="inferred from homology"/>
<comment type="caution">
    <text evidence="5">The sequence shown here is derived from an EMBL/GenBank/DDBJ whole genome shotgun (WGS) entry which is preliminary data.</text>
</comment>
<dbReference type="PANTHER" id="PTHR21100:SF9">
    <property type="entry name" value="PREFOLDIN SUBUNIT 4"/>
    <property type="match status" value="1"/>
</dbReference>
<organism evidence="5 6">
    <name type="scientific">Toxoplasma gondii (strain ATCC 50853 / GT1)</name>
    <dbReference type="NCBI Taxonomy" id="507601"/>
    <lineage>
        <taxon>Eukaryota</taxon>
        <taxon>Sar</taxon>
        <taxon>Alveolata</taxon>
        <taxon>Apicomplexa</taxon>
        <taxon>Conoidasida</taxon>
        <taxon>Coccidia</taxon>
        <taxon>Eucoccidiorida</taxon>
        <taxon>Eimeriorina</taxon>
        <taxon>Sarcocystidae</taxon>
        <taxon>Toxoplasma</taxon>
    </lineage>
</organism>
<dbReference type="AlphaFoldDB" id="S7UQQ5"/>
<protein>
    <submittedName>
        <fullName evidence="5">Prefoldin subunit protein</fullName>
    </submittedName>
</protein>
<dbReference type="Proteomes" id="UP000005641">
    <property type="component" value="Unassembled WGS sequence"/>
</dbReference>
<comment type="similarity">
    <text evidence="1">Belongs to the prefoldin subunit beta family.</text>
</comment>
<dbReference type="GO" id="GO:0005737">
    <property type="term" value="C:cytoplasm"/>
    <property type="evidence" value="ECO:0007669"/>
    <property type="project" value="TreeGrafter"/>
</dbReference>
<accession>S7UQQ5</accession>
<keyword evidence="2" id="KW-0143">Chaperone</keyword>
<dbReference type="Gene3D" id="1.10.287.370">
    <property type="match status" value="1"/>
</dbReference>
<feature type="region of interest" description="Disordered" evidence="4">
    <location>
        <begin position="278"/>
        <end position="330"/>
    </location>
</feature>
<feature type="compositionally biased region" description="Basic and acidic residues" evidence="4">
    <location>
        <begin position="304"/>
        <end position="330"/>
    </location>
</feature>
<dbReference type="GO" id="GO:0051082">
    <property type="term" value="F:unfolded protein binding"/>
    <property type="evidence" value="ECO:0007669"/>
    <property type="project" value="InterPro"/>
</dbReference>
<evidence type="ECO:0000256" key="4">
    <source>
        <dbReference type="SAM" id="MobiDB-lite"/>
    </source>
</evidence>
<dbReference type="Pfam" id="PF01920">
    <property type="entry name" value="Prefoldin_2"/>
    <property type="match status" value="1"/>
</dbReference>
<keyword evidence="3" id="KW-0175">Coiled coil</keyword>
<gene>
    <name evidence="5" type="ORF">TGGT1_289210</name>
</gene>
<evidence type="ECO:0000313" key="5">
    <source>
        <dbReference type="EMBL" id="EPR59962.1"/>
    </source>
</evidence>
<dbReference type="SUPFAM" id="SSF46579">
    <property type="entry name" value="Prefoldin"/>
    <property type="match status" value="1"/>
</dbReference>
<name>S7UQQ5_TOXGG</name>
<dbReference type="InterPro" id="IPR009053">
    <property type="entry name" value="Prefoldin"/>
</dbReference>
<dbReference type="OrthoDB" id="10250441at2759"/>
<reference evidence="5 6" key="1">
    <citation type="submission" date="2006-05" db="EMBL/GenBank/DDBJ databases">
        <authorList>
            <person name="Paulsen I."/>
        </authorList>
    </citation>
    <scope>NUCLEOTIDE SEQUENCE [LARGE SCALE GENOMIC DNA]</scope>
    <source>
        <strain evidence="5 6">GT1</strain>
    </source>
</reference>
<dbReference type="GO" id="GO:0016272">
    <property type="term" value="C:prefoldin complex"/>
    <property type="evidence" value="ECO:0007669"/>
    <property type="project" value="InterPro"/>
</dbReference>
<dbReference type="VEuPathDB" id="ToxoDB:TGGT1_289210"/>
<dbReference type="InterPro" id="IPR016661">
    <property type="entry name" value="PFDN4"/>
</dbReference>
<dbReference type="GO" id="GO:0006457">
    <property type="term" value="P:protein folding"/>
    <property type="evidence" value="ECO:0007669"/>
    <property type="project" value="InterPro"/>
</dbReference>
<dbReference type="InterPro" id="IPR002777">
    <property type="entry name" value="PFD_beta-like"/>
</dbReference>
<dbReference type="EMBL" id="AAQM03000208">
    <property type="protein sequence ID" value="EPR59962.1"/>
    <property type="molecule type" value="Genomic_DNA"/>
</dbReference>